<dbReference type="EMBL" id="CP035493">
    <property type="protein sequence ID" value="QAY68698.1"/>
    <property type="molecule type" value="Genomic_DNA"/>
</dbReference>
<accession>A0A4P6FDN6</accession>
<evidence type="ECO:0000313" key="2">
    <source>
        <dbReference type="EMBL" id="QAY68698.1"/>
    </source>
</evidence>
<keyword evidence="3" id="KW-1185">Reference proteome</keyword>
<protein>
    <submittedName>
        <fullName evidence="2">N-acetyltransferase</fullName>
    </submittedName>
</protein>
<dbReference type="KEGG" id="xya:ET471_00420"/>
<sequence length="199" mass="22360">MTRGPELHGDMVRLRPIEARDAERLWESVQDPVGMRQTGTRATFTRAQVDAWAATVSDQPGRYDWAVTSGVVRDGAFVSDVLLGEIVLNEIDDVSRSANLRLQFLPDYRGRGYGREAITLVLQFAFDGVRVDGEFEPGLGLHRVSLDVLSINPRARALYESLGFREEGRLRDAHRDGDGWVDVHVMSILEDEFRTSSRS</sequence>
<dbReference type="SUPFAM" id="SSF55729">
    <property type="entry name" value="Acyl-CoA N-acyltransferases (Nat)"/>
    <property type="match status" value="1"/>
</dbReference>
<evidence type="ECO:0000313" key="3">
    <source>
        <dbReference type="Proteomes" id="UP000292118"/>
    </source>
</evidence>
<keyword evidence="2" id="KW-0808">Transferase</keyword>
<dbReference type="GO" id="GO:0016747">
    <property type="term" value="F:acyltransferase activity, transferring groups other than amino-acyl groups"/>
    <property type="evidence" value="ECO:0007669"/>
    <property type="project" value="InterPro"/>
</dbReference>
<organism evidence="2 3">
    <name type="scientific">Xylanimonas protaetiae</name>
    <dbReference type="NCBI Taxonomy" id="2509457"/>
    <lineage>
        <taxon>Bacteria</taxon>
        <taxon>Bacillati</taxon>
        <taxon>Actinomycetota</taxon>
        <taxon>Actinomycetes</taxon>
        <taxon>Micrococcales</taxon>
        <taxon>Promicromonosporaceae</taxon>
        <taxon>Xylanimonas</taxon>
    </lineage>
</organism>
<dbReference type="PROSITE" id="PS51186">
    <property type="entry name" value="GNAT"/>
    <property type="match status" value="1"/>
</dbReference>
<dbReference type="InterPro" id="IPR000182">
    <property type="entry name" value="GNAT_dom"/>
</dbReference>
<evidence type="ECO:0000259" key="1">
    <source>
        <dbReference type="PROSITE" id="PS51186"/>
    </source>
</evidence>
<dbReference type="AlphaFoldDB" id="A0A4P6FDN6"/>
<dbReference type="PANTHER" id="PTHR43792">
    <property type="entry name" value="GNAT FAMILY, PUTATIVE (AFU_ORTHOLOGUE AFUA_3G00765)-RELATED-RELATED"/>
    <property type="match status" value="1"/>
</dbReference>
<dbReference type="OrthoDB" id="9814648at2"/>
<dbReference type="InterPro" id="IPR016181">
    <property type="entry name" value="Acyl_CoA_acyltransferase"/>
</dbReference>
<dbReference type="Proteomes" id="UP000292118">
    <property type="component" value="Chromosome"/>
</dbReference>
<gene>
    <name evidence="2" type="ORF">ET471_00420</name>
</gene>
<dbReference type="InterPro" id="IPR051531">
    <property type="entry name" value="N-acetyltransferase"/>
</dbReference>
<proteinExistence type="predicted"/>
<dbReference type="RefSeq" id="WP_129186101.1">
    <property type="nucleotide sequence ID" value="NZ_CP035493.1"/>
</dbReference>
<name>A0A4P6FDN6_9MICO</name>
<reference evidence="2 3" key="1">
    <citation type="submission" date="2019-01" db="EMBL/GenBank/DDBJ databases">
        <title>Genome sequencing of strain FW10M-9.</title>
        <authorList>
            <person name="Heo J."/>
            <person name="Kim S.-J."/>
            <person name="Kim J.-S."/>
            <person name="Hong S.-B."/>
            <person name="Kwon S.-W."/>
        </authorList>
    </citation>
    <scope>NUCLEOTIDE SEQUENCE [LARGE SCALE GENOMIC DNA]</scope>
    <source>
        <strain evidence="2 3">FW10M-9</strain>
    </source>
</reference>
<dbReference type="Gene3D" id="3.40.630.30">
    <property type="match status" value="1"/>
</dbReference>
<feature type="domain" description="N-acetyltransferase" evidence="1">
    <location>
        <begin position="12"/>
        <end position="192"/>
    </location>
</feature>
<dbReference type="Pfam" id="PF13302">
    <property type="entry name" value="Acetyltransf_3"/>
    <property type="match status" value="1"/>
</dbReference>